<accession>A0A0V0X7Z9</accession>
<name>A0A0V0X7Z9_TRIPS</name>
<organism evidence="1 2">
    <name type="scientific">Trichinella pseudospiralis</name>
    <name type="common">Parasitic roundworm</name>
    <dbReference type="NCBI Taxonomy" id="6337"/>
    <lineage>
        <taxon>Eukaryota</taxon>
        <taxon>Metazoa</taxon>
        <taxon>Ecdysozoa</taxon>
        <taxon>Nematoda</taxon>
        <taxon>Enoplea</taxon>
        <taxon>Dorylaimia</taxon>
        <taxon>Trichinellida</taxon>
        <taxon>Trichinellidae</taxon>
        <taxon>Trichinella</taxon>
    </lineage>
</organism>
<proteinExistence type="predicted"/>
<evidence type="ECO:0000313" key="1">
    <source>
        <dbReference type="EMBL" id="KRX84077.1"/>
    </source>
</evidence>
<dbReference type="Proteomes" id="UP000054815">
    <property type="component" value="Unassembled WGS sequence"/>
</dbReference>
<comment type="caution">
    <text evidence="1">The sequence shown here is derived from an EMBL/GenBank/DDBJ whole genome shotgun (WGS) entry which is preliminary data.</text>
</comment>
<reference evidence="1 2" key="1">
    <citation type="submission" date="2015-01" db="EMBL/GenBank/DDBJ databases">
        <title>Evolution of Trichinella species and genotypes.</title>
        <authorList>
            <person name="Korhonen P.K."/>
            <person name="Edoardo P."/>
            <person name="Giuseppe L.R."/>
            <person name="Gasser R.B."/>
        </authorList>
    </citation>
    <scope>NUCLEOTIDE SEQUENCE [LARGE SCALE GENOMIC DNA]</scope>
    <source>
        <strain evidence="1">ISS141</strain>
    </source>
</reference>
<dbReference type="EMBL" id="JYDU01000712">
    <property type="protein sequence ID" value="KRX84077.1"/>
    <property type="molecule type" value="Genomic_DNA"/>
</dbReference>
<sequence>MNDNTNATSYEEDDDDEKELQCNYDDVNSANFEIIPNLD</sequence>
<protein>
    <submittedName>
        <fullName evidence="1">Uncharacterized protein</fullName>
    </submittedName>
</protein>
<gene>
    <name evidence="1" type="ORF">T4E_12341</name>
</gene>
<dbReference type="AlphaFoldDB" id="A0A0V0X7Z9"/>
<evidence type="ECO:0000313" key="2">
    <source>
        <dbReference type="Proteomes" id="UP000054815"/>
    </source>
</evidence>